<dbReference type="Proteomes" id="UP001292116">
    <property type="component" value="Unassembled WGS sequence"/>
</dbReference>
<organism evidence="1 2">
    <name type="scientific">Pseudomonas asiatica</name>
    <dbReference type="NCBI Taxonomy" id="2219225"/>
    <lineage>
        <taxon>Bacteria</taxon>
        <taxon>Pseudomonadati</taxon>
        <taxon>Pseudomonadota</taxon>
        <taxon>Gammaproteobacteria</taxon>
        <taxon>Pseudomonadales</taxon>
        <taxon>Pseudomonadaceae</taxon>
        <taxon>Pseudomonas</taxon>
    </lineage>
</organism>
<evidence type="ECO:0000313" key="2">
    <source>
        <dbReference type="Proteomes" id="UP001292116"/>
    </source>
</evidence>
<gene>
    <name evidence="1" type="ORF">SOW75_26085</name>
</gene>
<dbReference type="GeneID" id="92660609"/>
<accession>A0ABU5L653</accession>
<evidence type="ECO:0008006" key="3">
    <source>
        <dbReference type="Google" id="ProtNLM"/>
    </source>
</evidence>
<reference evidence="1 2" key="1">
    <citation type="submission" date="2023-11" db="EMBL/GenBank/DDBJ databases">
        <title>Draft genomes analysis of Pseudomonas asiatica isolated from milk, feces and farm soil of cows suffering from clinical mastitis.</title>
        <authorList>
            <person name="Rahman T."/>
            <person name="Das Z.C."/>
            <person name="Hoque M.N."/>
        </authorList>
    </citation>
    <scope>NUCLEOTIDE SEQUENCE [LARGE SCALE GENOMIC DNA]</scope>
    <source>
        <strain evidence="1 2">2F2</strain>
    </source>
</reference>
<name>A0ABU5L653_9PSED</name>
<sequence length="213" mass="24419">MSLNEKKYYVMHYDSSDDGCPISLAGFFNCERFEWSPYELDPERLEIRNKYRLSLSGLEMDVDSLDFDFYQVGATYVSRKFLDVCDLFGSKYRAIPLEISLGDKIRKDDFFIFLPGESLPALDKYCSVYELAKDLETGEVVNSPLFPGEVSVSRIDSFVISAGVKSDVFRCQETLQLFCSDRFKAAATLLKGISFAPVDETYRYDPWAEFDDL</sequence>
<comment type="caution">
    <text evidence="1">The sequence shown here is derived from an EMBL/GenBank/DDBJ whole genome shotgun (WGS) entry which is preliminary data.</text>
</comment>
<keyword evidence="2" id="KW-1185">Reference proteome</keyword>
<dbReference type="EMBL" id="JAXUBM010000061">
    <property type="protein sequence ID" value="MDZ5741650.1"/>
    <property type="molecule type" value="Genomic_DNA"/>
</dbReference>
<dbReference type="RefSeq" id="WP_039613659.1">
    <property type="nucleotide sequence ID" value="NZ_CP061848.1"/>
</dbReference>
<proteinExistence type="predicted"/>
<evidence type="ECO:0000313" key="1">
    <source>
        <dbReference type="EMBL" id="MDZ5741650.1"/>
    </source>
</evidence>
<protein>
    <recommendedName>
        <fullName evidence="3">Immunity protein 43 domain-containing protein</fullName>
    </recommendedName>
</protein>